<dbReference type="SUPFAM" id="SSF161111">
    <property type="entry name" value="Cation efflux protein transmembrane domain-like"/>
    <property type="match status" value="1"/>
</dbReference>
<dbReference type="OrthoDB" id="78669at2759"/>
<dbReference type="EMBL" id="CABITT030000006">
    <property type="protein sequence ID" value="VVB09324.1"/>
    <property type="molecule type" value="Genomic_DNA"/>
</dbReference>
<dbReference type="Proteomes" id="UP000489600">
    <property type="component" value="Unassembled WGS sequence"/>
</dbReference>
<sequence length="223" mass="25665">MLLPFLSGFLGCYEKVSMNWIEIKQLDQKRVRLLSLFLTTVLSENYSEDKFTSSKKEFLVTFLCTIVLELFYFPEFSLWMDFSLLCGLLLYVAVIELEPVNSDYQEIGMESPESFSTMFMKPIRHILSEKKSRSIALFLLINTAYMVVEIVAGFMSNSLGLISDACHMLFDCAALAIGLYASYISRLPANHQFNYGRGDFYKQSFGCFGWRASRECCWVDLFP</sequence>
<comment type="similarity">
    <text evidence="2">Belongs to the cation diffusion facilitator (CDF) transporter (TC 2.A.4) family. SLC30A subfamily.</text>
</comment>
<evidence type="ECO:0000313" key="10">
    <source>
        <dbReference type="EMBL" id="VVB09324.1"/>
    </source>
</evidence>
<dbReference type="GO" id="GO:0006882">
    <property type="term" value="P:intracellular zinc ion homeostasis"/>
    <property type="evidence" value="ECO:0007669"/>
    <property type="project" value="InterPro"/>
</dbReference>
<protein>
    <recommendedName>
        <fullName evidence="9">Cation efflux protein transmembrane domain-containing protein</fullName>
    </recommendedName>
</protein>
<dbReference type="AlphaFoldDB" id="A0A565C6Q2"/>
<evidence type="ECO:0000256" key="4">
    <source>
        <dbReference type="ARBA" id="ARBA00022692"/>
    </source>
</evidence>
<evidence type="ECO:0000256" key="3">
    <source>
        <dbReference type="ARBA" id="ARBA00022448"/>
    </source>
</evidence>
<dbReference type="InterPro" id="IPR045316">
    <property type="entry name" value="Msc2-like"/>
</dbReference>
<reference evidence="10" key="1">
    <citation type="submission" date="2019-07" db="EMBL/GenBank/DDBJ databases">
        <authorList>
            <person name="Dittberner H."/>
        </authorList>
    </citation>
    <scope>NUCLEOTIDE SEQUENCE [LARGE SCALE GENOMIC DNA]</scope>
</reference>
<keyword evidence="4 8" id="KW-0812">Transmembrane</keyword>
<name>A0A565C6Q2_9BRAS</name>
<dbReference type="InterPro" id="IPR027469">
    <property type="entry name" value="Cation_efflux_TMD_sf"/>
</dbReference>
<gene>
    <name evidence="10" type="ORF">ANE_LOCUS19768</name>
</gene>
<dbReference type="GO" id="GO:0005794">
    <property type="term" value="C:Golgi apparatus"/>
    <property type="evidence" value="ECO:0007669"/>
    <property type="project" value="TreeGrafter"/>
</dbReference>
<dbReference type="GO" id="GO:0016020">
    <property type="term" value="C:membrane"/>
    <property type="evidence" value="ECO:0007669"/>
    <property type="project" value="UniProtKB-SubCell"/>
</dbReference>
<feature type="domain" description="Cation efflux protein transmembrane" evidence="9">
    <location>
        <begin position="136"/>
        <end position="198"/>
    </location>
</feature>
<keyword evidence="5 8" id="KW-1133">Transmembrane helix</keyword>
<dbReference type="Gene3D" id="1.20.1510.10">
    <property type="entry name" value="Cation efflux protein transmembrane domain"/>
    <property type="match status" value="1"/>
</dbReference>
<organism evidence="10 11">
    <name type="scientific">Arabis nemorensis</name>
    <dbReference type="NCBI Taxonomy" id="586526"/>
    <lineage>
        <taxon>Eukaryota</taxon>
        <taxon>Viridiplantae</taxon>
        <taxon>Streptophyta</taxon>
        <taxon>Embryophyta</taxon>
        <taxon>Tracheophyta</taxon>
        <taxon>Spermatophyta</taxon>
        <taxon>Magnoliopsida</taxon>
        <taxon>eudicotyledons</taxon>
        <taxon>Gunneridae</taxon>
        <taxon>Pentapetalae</taxon>
        <taxon>rosids</taxon>
        <taxon>malvids</taxon>
        <taxon>Brassicales</taxon>
        <taxon>Brassicaceae</taxon>
        <taxon>Arabideae</taxon>
        <taxon>Arabis</taxon>
    </lineage>
</organism>
<evidence type="ECO:0000256" key="2">
    <source>
        <dbReference type="ARBA" id="ARBA00008873"/>
    </source>
</evidence>
<evidence type="ECO:0000259" key="9">
    <source>
        <dbReference type="Pfam" id="PF01545"/>
    </source>
</evidence>
<keyword evidence="7 8" id="KW-0472">Membrane</keyword>
<keyword evidence="11" id="KW-1185">Reference proteome</keyword>
<keyword evidence="6" id="KW-0406">Ion transport</keyword>
<keyword evidence="3" id="KW-0813">Transport</keyword>
<feature type="transmembrane region" description="Helical" evidence="8">
    <location>
        <begin position="79"/>
        <end position="97"/>
    </location>
</feature>
<dbReference type="Pfam" id="PF01545">
    <property type="entry name" value="Cation_efflux"/>
    <property type="match status" value="1"/>
</dbReference>
<feature type="transmembrane region" description="Helical" evidence="8">
    <location>
        <begin position="161"/>
        <end position="183"/>
    </location>
</feature>
<dbReference type="PANTHER" id="PTHR45755">
    <property type="match status" value="1"/>
</dbReference>
<dbReference type="PANTHER" id="PTHR45755:SF4">
    <property type="entry name" value="ZINC TRANSPORTER 7"/>
    <property type="match status" value="1"/>
</dbReference>
<evidence type="ECO:0000256" key="7">
    <source>
        <dbReference type="ARBA" id="ARBA00023136"/>
    </source>
</evidence>
<comment type="subcellular location">
    <subcellularLocation>
        <location evidence="1">Membrane</location>
        <topology evidence="1">Multi-pass membrane protein</topology>
    </subcellularLocation>
</comment>
<evidence type="ECO:0000256" key="5">
    <source>
        <dbReference type="ARBA" id="ARBA00022989"/>
    </source>
</evidence>
<evidence type="ECO:0000256" key="6">
    <source>
        <dbReference type="ARBA" id="ARBA00023065"/>
    </source>
</evidence>
<dbReference type="GO" id="GO:0005385">
    <property type="term" value="F:zinc ion transmembrane transporter activity"/>
    <property type="evidence" value="ECO:0007669"/>
    <property type="project" value="InterPro"/>
</dbReference>
<proteinExistence type="inferred from homology"/>
<evidence type="ECO:0000256" key="1">
    <source>
        <dbReference type="ARBA" id="ARBA00004141"/>
    </source>
</evidence>
<comment type="caution">
    <text evidence="10">The sequence shown here is derived from an EMBL/GenBank/DDBJ whole genome shotgun (WGS) entry which is preliminary data.</text>
</comment>
<evidence type="ECO:0000256" key="8">
    <source>
        <dbReference type="SAM" id="Phobius"/>
    </source>
</evidence>
<accession>A0A565C6Q2</accession>
<feature type="transmembrane region" description="Helical" evidence="8">
    <location>
        <begin position="134"/>
        <end position="155"/>
    </location>
</feature>
<evidence type="ECO:0000313" key="11">
    <source>
        <dbReference type="Proteomes" id="UP000489600"/>
    </source>
</evidence>
<dbReference type="InterPro" id="IPR058533">
    <property type="entry name" value="Cation_efflux_TM"/>
</dbReference>